<dbReference type="EMBL" id="JABFTP020000185">
    <property type="protein sequence ID" value="KAL3286567.1"/>
    <property type="molecule type" value="Genomic_DNA"/>
</dbReference>
<evidence type="ECO:0000256" key="1">
    <source>
        <dbReference type="ARBA" id="ARBA00010838"/>
    </source>
</evidence>
<organism evidence="8 9">
    <name type="scientific">Cryptolaemus montrouzieri</name>
    <dbReference type="NCBI Taxonomy" id="559131"/>
    <lineage>
        <taxon>Eukaryota</taxon>
        <taxon>Metazoa</taxon>
        <taxon>Ecdysozoa</taxon>
        <taxon>Arthropoda</taxon>
        <taxon>Hexapoda</taxon>
        <taxon>Insecta</taxon>
        <taxon>Pterygota</taxon>
        <taxon>Neoptera</taxon>
        <taxon>Endopterygota</taxon>
        <taxon>Coleoptera</taxon>
        <taxon>Polyphaga</taxon>
        <taxon>Cucujiformia</taxon>
        <taxon>Coccinelloidea</taxon>
        <taxon>Coccinellidae</taxon>
        <taxon>Scymninae</taxon>
        <taxon>Scymnini</taxon>
        <taxon>Cryptolaemus</taxon>
    </lineage>
</organism>
<evidence type="ECO:0000256" key="6">
    <source>
        <dbReference type="RuleBase" id="RU003690"/>
    </source>
</evidence>
<evidence type="ECO:0000256" key="2">
    <source>
        <dbReference type="ARBA" id="ARBA00011738"/>
    </source>
</evidence>
<dbReference type="PANTHER" id="PTHR10353">
    <property type="entry name" value="GLYCOSYL HYDROLASE"/>
    <property type="match status" value="1"/>
</dbReference>
<evidence type="ECO:0000256" key="3">
    <source>
        <dbReference type="ARBA" id="ARBA00022801"/>
    </source>
</evidence>
<dbReference type="Pfam" id="PF00232">
    <property type="entry name" value="Glyco_hydro_1"/>
    <property type="match status" value="1"/>
</dbReference>
<dbReference type="Proteomes" id="UP001516400">
    <property type="component" value="Unassembled WGS sequence"/>
</dbReference>
<proteinExistence type="inferred from homology"/>
<feature type="chain" id="PRO_5044844297" description="Beta-glucosidase" evidence="7">
    <location>
        <begin position="24"/>
        <end position="496"/>
    </location>
</feature>
<feature type="signal peptide" evidence="7">
    <location>
        <begin position="1"/>
        <end position="23"/>
    </location>
</feature>
<evidence type="ECO:0000313" key="9">
    <source>
        <dbReference type="Proteomes" id="UP001516400"/>
    </source>
</evidence>
<keyword evidence="7" id="KW-0732">Signal</keyword>
<gene>
    <name evidence="8" type="ORF">HHI36_001068</name>
</gene>
<dbReference type="PRINTS" id="PR00131">
    <property type="entry name" value="GLHYDRLASE1"/>
</dbReference>
<keyword evidence="4" id="KW-0325">Glycoprotein</keyword>
<accession>A0ABD2P6J9</accession>
<dbReference type="SUPFAM" id="SSF51445">
    <property type="entry name" value="(Trans)glycosidases"/>
    <property type="match status" value="1"/>
</dbReference>
<comment type="caution">
    <text evidence="8">The sequence shown here is derived from an EMBL/GenBank/DDBJ whole genome shotgun (WGS) entry which is preliminary data.</text>
</comment>
<dbReference type="InterPro" id="IPR001360">
    <property type="entry name" value="Glyco_hydro_1"/>
</dbReference>
<dbReference type="InterPro" id="IPR017853">
    <property type="entry name" value="GH"/>
</dbReference>
<evidence type="ECO:0000256" key="7">
    <source>
        <dbReference type="SAM" id="SignalP"/>
    </source>
</evidence>
<dbReference type="PROSITE" id="PS00653">
    <property type="entry name" value="GLYCOSYL_HYDROL_F1_2"/>
    <property type="match status" value="1"/>
</dbReference>
<dbReference type="InterPro" id="IPR033132">
    <property type="entry name" value="GH_1_N_CS"/>
</dbReference>
<evidence type="ECO:0000313" key="8">
    <source>
        <dbReference type="EMBL" id="KAL3286567.1"/>
    </source>
</evidence>
<name>A0ABD2P6J9_9CUCU</name>
<dbReference type="AlphaFoldDB" id="A0ABD2P6J9"/>
<dbReference type="GO" id="GO:0016798">
    <property type="term" value="F:hydrolase activity, acting on glycosyl bonds"/>
    <property type="evidence" value="ECO:0007669"/>
    <property type="project" value="UniProtKB-KW"/>
</dbReference>
<dbReference type="PANTHER" id="PTHR10353:SF36">
    <property type="entry name" value="LP05116P"/>
    <property type="match status" value="1"/>
</dbReference>
<dbReference type="FunFam" id="3.20.20.80:FF:000013">
    <property type="entry name" value="lactase-phlorizin hydrolase"/>
    <property type="match status" value="1"/>
</dbReference>
<sequence length="496" mass="57585">MIYFAKMIFHLLIYNLILQIALSEPNNYSFPENFIFGVATASYQIEGGWNEGGRTESTWDYQLHKNPDLIVDKSNGDVACDSYHKWKEDVQLIKNLGVNFYRFSISWSRILPQGFKGSEINQEGVTYYNDLIDELVSKGIEPYVTIFHWDTPQALESQGGWLNESIIDDYTYYARVLFTLYGDRVKTWITFNEFHQICEEGYGLAKKAPFENLTGVADYQCGHQALLAHSRAYRIYEQEFKPIQGGNVGVVIDSVYGAPKTDSELDKNAAELQMQFDFGWFFNPIVYGNYPQVMIDRIDELSKREGYNTSRLPKFSDNEIETMKGSFDFLGLNHYTTNLCTLIGSNNFPNPSHARDCSVETSADPSWKPSAASWLWYVPWGMRDVLVWIKEHYNNPPVLITENGWATRGKRLNDTDRIEYIQNYLSEVLKAIYEDNCNVLGYTAWSLMDNFEWTRGYTEKFGLVHVDFNDPNRTRTPRQSYSFYQEIVRTRRLVNK</sequence>
<comment type="similarity">
    <text evidence="1 6">Belongs to the glycosyl hydrolase 1 family.</text>
</comment>
<protein>
    <recommendedName>
        <fullName evidence="10">Beta-glucosidase</fullName>
    </recommendedName>
</protein>
<keyword evidence="9" id="KW-1185">Reference proteome</keyword>
<dbReference type="Gene3D" id="3.20.20.80">
    <property type="entry name" value="Glycosidases"/>
    <property type="match status" value="1"/>
</dbReference>
<evidence type="ECO:0000256" key="4">
    <source>
        <dbReference type="ARBA" id="ARBA00023180"/>
    </source>
</evidence>
<evidence type="ECO:0000256" key="5">
    <source>
        <dbReference type="ARBA" id="ARBA00023295"/>
    </source>
</evidence>
<comment type="subunit">
    <text evidence="2">Homodimer.</text>
</comment>
<keyword evidence="3" id="KW-0378">Hydrolase</keyword>
<evidence type="ECO:0008006" key="10">
    <source>
        <dbReference type="Google" id="ProtNLM"/>
    </source>
</evidence>
<keyword evidence="5" id="KW-0326">Glycosidase</keyword>
<reference evidence="8 9" key="1">
    <citation type="journal article" date="2021" name="BMC Biol.">
        <title>Horizontally acquired antibacterial genes associated with adaptive radiation of ladybird beetles.</title>
        <authorList>
            <person name="Li H.S."/>
            <person name="Tang X.F."/>
            <person name="Huang Y.H."/>
            <person name="Xu Z.Y."/>
            <person name="Chen M.L."/>
            <person name="Du X.Y."/>
            <person name="Qiu B.Y."/>
            <person name="Chen P.T."/>
            <person name="Zhang W."/>
            <person name="Slipinski A."/>
            <person name="Escalona H.E."/>
            <person name="Waterhouse R.M."/>
            <person name="Zwick A."/>
            <person name="Pang H."/>
        </authorList>
    </citation>
    <scope>NUCLEOTIDE SEQUENCE [LARGE SCALE GENOMIC DNA]</scope>
    <source>
        <strain evidence="8">SYSU2018</strain>
    </source>
</reference>